<evidence type="ECO:0000313" key="6">
    <source>
        <dbReference type="EMBL" id="GAA3753129.1"/>
    </source>
</evidence>
<dbReference type="Gene3D" id="2.30.110.10">
    <property type="entry name" value="Electron Transport, Fmn-binding Protein, Chain A"/>
    <property type="match status" value="1"/>
</dbReference>
<evidence type="ECO:0000313" key="7">
    <source>
        <dbReference type="Proteomes" id="UP001499884"/>
    </source>
</evidence>
<evidence type="ECO:0000256" key="3">
    <source>
        <dbReference type="ARBA" id="ARBA00038054"/>
    </source>
</evidence>
<evidence type="ECO:0000256" key="1">
    <source>
        <dbReference type="ARBA" id="ARBA00001917"/>
    </source>
</evidence>
<organism evidence="6 7">
    <name type="scientific">Streptomyces tremellae</name>
    <dbReference type="NCBI Taxonomy" id="1124239"/>
    <lineage>
        <taxon>Bacteria</taxon>
        <taxon>Bacillati</taxon>
        <taxon>Actinomycetota</taxon>
        <taxon>Actinomycetes</taxon>
        <taxon>Kitasatosporales</taxon>
        <taxon>Streptomycetaceae</taxon>
        <taxon>Streptomyces</taxon>
    </lineage>
</organism>
<feature type="region of interest" description="Disordered" evidence="4">
    <location>
        <begin position="231"/>
        <end position="258"/>
    </location>
</feature>
<dbReference type="SMART" id="SM00903">
    <property type="entry name" value="Flavin_Reduct"/>
    <property type="match status" value="1"/>
</dbReference>
<dbReference type="SUPFAM" id="SSF50475">
    <property type="entry name" value="FMN-binding split barrel"/>
    <property type="match status" value="1"/>
</dbReference>
<dbReference type="Proteomes" id="UP001499884">
    <property type="component" value="Unassembled WGS sequence"/>
</dbReference>
<evidence type="ECO:0000256" key="2">
    <source>
        <dbReference type="ARBA" id="ARBA00022630"/>
    </source>
</evidence>
<dbReference type="RefSeq" id="WP_345653287.1">
    <property type="nucleotide sequence ID" value="NZ_BAABEP010000058.1"/>
</dbReference>
<dbReference type="EMBL" id="BAABEP010000058">
    <property type="protein sequence ID" value="GAA3753129.1"/>
    <property type="molecule type" value="Genomic_DNA"/>
</dbReference>
<reference evidence="7" key="1">
    <citation type="journal article" date="2019" name="Int. J. Syst. Evol. Microbiol.">
        <title>The Global Catalogue of Microorganisms (GCM) 10K type strain sequencing project: providing services to taxonomists for standard genome sequencing and annotation.</title>
        <authorList>
            <consortium name="The Broad Institute Genomics Platform"/>
            <consortium name="The Broad Institute Genome Sequencing Center for Infectious Disease"/>
            <person name="Wu L."/>
            <person name="Ma J."/>
        </authorList>
    </citation>
    <scope>NUCLEOTIDE SEQUENCE [LARGE SCALE GENOMIC DNA]</scope>
    <source>
        <strain evidence="7">JCM 30846</strain>
    </source>
</reference>
<name>A0ABP7G1H3_9ACTN</name>
<proteinExistence type="inferred from homology"/>
<dbReference type="InterPro" id="IPR012349">
    <property type="entry name" value="Split_barrel_FMN-bd"/>
</dbReference>
<keyword evidence="7" id="KW-1185">Reference proteome</keyword>
<accession>A0ABP7G1H3</accession>
<dbReference type="InterPro" id="IPR052174">
    <property type="entry name" value="Flavoredoxin"/>
</dbReference>
<gene>
    <name evidence="6" type="ORF">GCM10023082_55930</name>
</gene>
<dbReference type="PANTHER" id="PTHR43567">
    <property type="entry name" value="FLAVOREDOXIN-RELATED-RELATED"/>
    <property type="match status" value="1"/>
</dbReference>
<evidence type="ECO:0000256" key="4">
    <source>
        <dbReference type="SAM" id="MobiDB-lite"/>
    </source>
</evidence>
<dbReference type="PANTHER" id="PTHR43567:SF1">
    <property type="entry name" value="FLAVOREDOXIN"/>
    <property type="match status" value="1"/>
</dbReference>
<keyword evidence="2" id="KW-0285">Flavoprotein</keyword>
<feature type="domain" description="Flavin reductase like" evidence="5">
    <location>
        <begin position="13"/>
        <end position="160"/>
    </location>
</feature>
<sequence>MSHELPGQLWKSLTSTIGLVSVRTGDRVNVMSAEWSYFVNKDPLYVAVVLGPSSDTRRLLTAGDQFSVTFCSEDQAELADFAGSFSTTDIDKTTSELVTFGEPEVTDTPWVKGGLLALECELRDIVPFPVHQMFVGEAVAAHVPPTSGPPLVKHGPMYTLGAPVQRTAVVAAAQYIDDETIRVAATGPAAEVDEWRITLTGRDGEDVDLGTHPSAEYGDFLADLSLPQSARSHDGARVRVERPGAKPGFARLAPRRPA</sequence>
<dbReference type="InterPro" id="IPR002563">
    <property type="entry name" value="Flavin_Rdtase-like_dom"/>
</dbReference>
<evidence type="ECO:0000259" key="5">
    <source>
        <dbReference type="SMART" id="SM00903"/>
    </source>
</evidence>
<comment type="cofactor">
    <cofactor evidence="1">
        <name>FMN</name>
        <dbReference type="ChEBI" id="CHEBI:58210"/>
    </cofactor>
</comment>
<dbReference type="Pfam" id="PF01613">
    <property type="entry name" value="Flavin_Reduct"/>
    <property type="match status" value="1"/>
</dbReference>
<protein>
    <recommendedName>
        <fullName evidence="5">Flavin reductase like domain-containing protein</fullName>
    </recommendedName>
</protein>
<comment type="similarity">
    <text evidence="3">Belongs to the flavoredoxin family.</text>
</comment>
<comment type="caution">
    <text evidence="6">The sequence shown here is derived from an EMBL/GenBank/DDBJ whole genome shotgun (WGS) entry which is preliminary data.</text>
</comment>
<feature type="compositionally biased region" description="Basic and acidic residues" evidence="4">
    <location>
        <begin position="231"/>
        <end position="244"/>
    </location>
</feature>